<proteinExistence type="predicted"/>
<dbReference type="PANTHER" id="PTHR21385:SF0">
    <property type="entry name" value="RE51073P"/>
    <property type="match status" value="1"/>
</dbReference>
<feature type="domain" description="C2H2-type" evidence="4">
    <location>
        <begin position="20"/>
        <end position="47"/>
    </location>
</feature>
<keyword evidence="3" id="KW-0812">Transmembrane</keyword>
<feature type="region of interest" description="Disordered" evidence="2">
    <location>
        <begin position="379"/>
        <end position="403"/>
    </location>
</feature>
<gene>
    <name evidence="5" type="ORF">BIW11_03430</name>
</gene>
<dbReference type="PROSITE" id="PS50157">
    <property type="entry name" value="ZINC_FINGER_C2H2_2"/>
    <property type="match status" value="1"/>
</dbReference>
<dbReference type="GO" id="GO:0008270">
    <property type="term" value="F:zinc ion binding"/>
    <property type="evidence" value="ECO:0007669"/>
    <property type="project" value="UniProtKB-KW"/>
</dbReference>
<feature type="compositionally biased region" description="Polar residues" evidence="2">
    <location>
        <begin position="379"/>
        <end position="391"/>
    </location>
</feature>
<feature type="region of interest" description="Disordered" evidence="2">
    <location>
        <begin position="112"/>
        <end position="140"/>
    </location>
</feature>
<keyword evidence="3" id="KW-1133">Transmembrane helix</keyword>
<dbReference type="InParanoid" id="A0A1V9XLI4"/>
<dbReference type="AlphaFoldDB" id="A0A1V9XLI4"/>
<keyword evidence="6" id="KW-1185">Reference proteome</keyword>
<sequence length="546" mass="60808">MPFLVVTNCCPGPVVQSAHRRCPVCGKTFFGEDKLTSHYHTHGSADELVDQSTAHDEKTATGTSASSRRTSTGMHSSQSGHYVKRHISEGDRVCLGTFCDIMRCEVVERQLLEGPRPRGPPTASGSSGKPVPTQGDSLPDEFKAARDACDRQAMATLESRCKVVMQQCTIGLLNVLSVKEYKDIEANLSRKEVGYWCTSHMIEWQNELIEPRRFAYPTGELYRNICAYLRCERYWDEGRREVRAVSPFVASLIGFILATGFFVCYYVVWVVFDYTPLPEEALLQKLPNGTTIRRVSSSVTITRQHSAPLVGSASYHQRFSTEIPLRRHFSHYHERARGYQKRDQQPTLMRQLSQGYQGHQGQNPGQMYPGLYDLETAQANSKHVSPQQAGHRSSAPVAVSQGSRYHYERPLRSPLTGKDIPNELPSPVYQQPIKEYRDQFSAVQMSPSQGVHHVYQAQHSTGMASMPPSLASGQTTASHYDLGGSAASPSRNLHQGHQLPPGIPSTVGLTPQGNPRTHHEHQRVLLHQAAHLPASQSQGVYGPEQR</sequence>
<dbReference type="EMBL" id="MNPL01008052">
    <property type="protein sequence ID" value="OQR74394.1"/>
    <property type="molecule type" value="Genomic_DNA"/>
</dbReference>
<feature type="transmembrane region" description="Helical" evidence="3">
    <location>
        <begin position="248"/>
        <end position="272"/>
    </location>
</feature>
<dbReference type="Proteomes" id="UP000192247">
    <property type="component" value="Unassembled WGS sequence"/>
</dbReference>
<evidence type="ECO:0000313" key="5">
    <source>
        <dbReference type="EMBL" id="OQR74394.1"/>
    </source>
</evidence>
<comment type="caution">
    <text evidence="5">The sequence shown here is derived from an EMBL/GenBank/DDBJ whole genome shotgun (WGS) entry which is preliminary data.</text>
</comment>
<keyword evidence="1" id="KW-0863">Zinc-finger</keyword>
<dbReference type="PANTHER" id="PTHR21385">
    <property type="entry name" value="ZINC FINGER PROTEIN-RELATED"/>
    <property type="match status" value="1"/>
</dbReference>
<evidence type="ECO:0000259" key="4">
    <source>
        <dbReference type="PROSITE" id="PS50157"/>
    </source>
</evidence>
<reference evidence="5 6" key="1">
    <citation type="journal article" date="2017" name="Gigascience">
        <title>Draft genome of the honey bee ectoparasitic mite, Tropilaelaps mercedesae, is shaped by the parasitic life history.</title>
        <authorList>
            <person name="Dong X."/>
            <person name="Armstrong S.D."/>
            <person name="Xia D."/>
            <person name="Makepeace B.L."/>
            <person name="Darby A.C."/>
            <person name="Kadowaki T."/>
        </authorList>
    </citation>
    <scope>NUCLEOTIDE SEQUENCE [LARGE SCALE GENOMIC DNA]</scope>
    <source>
        <strain evidence="5">Wuxi-XJTLU</strain>
    </source>
</reference>
<protein>
    <recommendedName>
        <fullName evidence="4">C2H2-type domain-containing protein</fullName>
    </recommendedName>
</protein>
<evidence type="ECO:0000256" key="3">
    <source>
        <dbReference type="SAM" id="Phobius"/>
    </source>
</evidence>
<feature type="compositionally biased region" description="Low complexity" evidence="2">
    <location>
        <begin position="60"/>
        <end position="73"/>
    </location>
</feature>
<evidence type="ECO:0000256" key="2">
    <source>
        <dbReference type="SAM" id="MobiDB-lite"/>
    </source>
</evidence>
<keyword evidence="1" id="KW-0479">Metal-binding</keyword>
<feature type="region of interest" description="Disordered" evidence="2">
    <location>
        <begin position="48"/>
        <end position="81"/>
    </location>
</feature>
<dbReference type="PROSITE" id="PS00028">
    <property type="entry name" value="ZINC_FINGER_C2H2_1"/>
    <property type="match status" value="1"/>
</dbReference>
<dbReference type="InterPro" id="IPR013087">
    <property type="entry name" value="Znf_C2H2_type"/>
</dbReference>
<organism evidence="5 6">
    <name type="scientific">Tropilaelaps mercedesae</name>
    <dbReference type="NCBI Taxonomy" id="418985"/>
    <lineage>
        <taxon>Eukaryota</taxon>
        <taxon>Metazoa</taxon>
        <taxon>Ecdysozoa</taxon>
        <taxon>Arthropoda</taxon>
        <taxon>Chelicerata</taxon>
        <taxon>Arachnida</taxon>
        <taxon>Acari</taxon>
        <taxon>Parasitiformes</taxon>
        <taxon>Mesostigmata</taxon>
        <taxon>Gamasina</taxon>
        <taxon>Dermanyssoidea</taxon>
        <taxon>Laelapidae</taxon>
        <taxon>Tropilaelaps</taxon>
    </lineage>
</organism>
<evidence type="ECO:0000313" key="6">
    <source>
        <dbReference type="Proteomes" id="UP000192247"/>
    </source>
</evidence>
<name>A0A1V9XLI4_9ACAR</name>
<dbReference type="OrthoDB" id="4507at2759"/>
<evidence type="ECO:0000256" key="1">
    <source>
        <dbReference type="PROSITE-ProRule" id="PRU00042"/>
    </source>
</evidence>
<keyword evidence="1" id="KW-0862">Zinc</keyword>
<accession>A0A1V9XLI4</accession>
<keyword evidence="3" id="KW-0472">Membrane</keyword>